<evidence type="ECO:0000313" key="2">
    <source>
        <dbReference type="Proteomes" id="UP000197138"/>
    </source>
</evidence>
<evidence type="ECO:0000313" key="1">
    <source>
        <dbReference type="EMBL" id="OWM89013.1"/>
    </source>
</evidence>
<proteinExistence type="predicted"/>
<comment type="caution">
    <text evidence="1">The sequence shown here is derived from an EMBL/GenBank/DDBJ whole genome shotgun (WGS) entry which is preliminary data.</text>
</comment>
<sequence>MEFVFKEHLPSGLPMAMKVLTNAADKRVKEQLMAGVSSIGRTHHINLVRLMRFPPRMTRPDN</sequence>
<dbReference type="Gene3D" id="3.30.200.20">
    <property type="entry name" value="Phosphorylase Kinase, domain 1"/>
    <property type="match status" value="1"/>
</dbReference>
<reference evidence="2" key="1">
    <citation type="journal article" date="2017" name="Plant J.">
        <title>The pomegranate (Punica granatum L.) genome and the genomics of punicalagin biosynthesis.</title>
        <authorList>
            <person name="Qin G."/>
            <person name="Xu C."/>
            <person name="Ming R."/>
            <person name="Tang H."/>
            <person name="Guyot R."/>
            <person name="Kramer E.M."/>
            <person name="Hu Y."/>
            <person name="Yi X."/>
            <person name="Qi Y."/>
            <person name="Xu X."/>
            <person name="Gao Z."/>
            <person name="Pan H."/>
            <person name="Jian J."/>
            <person name="Tian Y."/>
            <person name="Yue Z."/>
            <person name="Xu Y."/>
        </authorList>
    </citation>
    <scope>NUCLEOTIDE SEQUENCE [LARGE SCALE GENOMIC DNA]</scope>
    <source>
        <strain evidence="2">cv. Dabenzi</strain>
    </source>
</reference>
<dbReference type="AlphaFoldDB" id="A0A218XVL9"/>
<evidence type="ECO:0008006" key="3">
    <source>
        <dbReference type="Google" id="ProtNLM"/>
    </source>
</evidence>
<dbReference type="EMBL" id="MTKT01000733">
    <property type="protein sequence ID" value="OWM89013.1"/>
    <property type="molecule type" value="Genomic_DNA"/>
</dbReference>
<gene>
    <name evidence="1" type="ORF">CDL15_Pgr016397</name>
</gene>
<accession>A0A218XVL9</accession>
<organism evidence="1 2">
    <name type="scientific">Punica granatum</name>
    <name type="common">Pomegranate</name>
    <dbReference type="NCBI Taxonomy" id="22663"/>
    <lineage>
        <taxon>Eukaryota</taxon>
        <taxon>Viridiplantae</taxon>
        <taxon>Streptophyta</taxon>
        <taxon>Embryophyta</taxon>
        <taxon>Tracheophyta</taxon>
        <taxon>Spermatophyta</taxon>
        <taxon>Magnoliopsida</taxon>
        <taxon>eudicotyledons</taxon>
        <taxon>Gunneridae</taxon>
        <taxon>Pentapetalae</taxon>
        <taxon>rosids</taxon>
        <taxon>malvids</taxon>
        <taxon>Myrtales</taxon>
        <taxon>Lythraceae</taxon>
        <taxon>Punica</taxon>
    </lineage>
</organism>
<protein>
    <recommendedName>
        <fullName evidence="3">Serine-threonine/tyrosine-protein kinase catalytic domain-containing protein</fullName>
    </recommendedName>
</protein>
<name>A0A218XVL9_PUNGR</name>
<dbReference type="Proteomes" id="UP000197138">
    <property type="component" value="Unassembled WGS sequence"/>
</dbReference>